<dbReference type="AlphaFoldDB" id="A0A8J4FRS0"/>
<dbReference type="InterPro" id="IPR040911">
    <property type="entry name" value="Exostosin_GT47"/>
</dbReference>
<name>A0A8J4FRS0_9CHLO</name>
<evidence type="ECO:0000313" key="8">
    <source>
        <dbReference type="Proteomes" id="UP000747110"/>
    </source>
</evidence>
<dbReference type="InterPro" id="IPR004263">
    <property type="entry name" value="Exostosin"/>
</dbReference>
<keyword evidence="3" id="KW-0333">Golgi apparatus</keyword>
<dbReference type="PROSITE" id="PS00022">
    <property type="entry name" value="EGF_1"/>
    <property type="match status" value="1"/>
</dbReference>
<organism evidence="7 8">
    <name type="scientific">Volvox reticuliferus</name>
    <dbReference type="NCBI Taxonomy" id="1737510"/>
    <lineage>
        <taxon>Eukaryota</taxon>
        <taxon>Viridiplantae</taxon>
        <taxon>Chlorophyta</taxon>
        <taxon>core chlorophytes</taxon>
        <taxon>Chlorophyceae</taxon>
        <taxon>CS clade</taxon>
        <taxon>Chlamydomonadales</taxon>
        <taxon>Volvocaceae</taxon>
        <taxon>Volvox</taxon>
    </lineage>
</organism>
<comment type="similarity">
    <text evidence="2">Belongs to the glycosyltransferase 47 family.</text>
</comment>
<feature type="disulfide bond" evidence="4">
    <location>
        <begin position="56"/>
        <end position="65"/>
    </location>
</feature>
<dbReference type="PANTHER" id="PTHR11062">
    <property type="entry name" value="EXOSTOSIN HEPARAN SULFATE GLYCOSYLTRANSFERASE -RELATED"/>
    <property type="match status" value="1"/>
</dbReference>
<protein>
    <recommendedName>
        <fullName evidence="6">EGF-like domain-containing protein</fullName>
    </recommendedName>
</protein>
<gene>
    <name evidence="7" type="ORF">Vretifemale_15566</name>
</gene>
<evidence type="ECO:0000313" key="7">
    <source>
        <dbReference type="EMBL" id="GIL87530.1"/>
    </source>
</evidence>
<dbReference type="GO" id="GO:0016757">
    <property type="term" value="F:glycosyltransferase activity"/>
    <property type="evidence" value="ECO:0007669"/>
    <property type="project" value="InterPro"/>
</dbReference>
<dbReference type="OrthoDB" id="1517790at2759"/>
<dbReference type="Pfam" id="PF03016">
    <property type="entry name" value="Exostosin_GT47"/>
    <property type="match status" value="1"/>
</dbReference>
<dbReference type="PANTHER" id="PTHR11062:SF376">
    <property type="entry name" value="EXOSTOSIN FAMILY PROTEIN"/>
    <property type="match status" value="1"/>
</dbReference>
<evidence type="ECO:0000256" key="5">
    <source>
        <dbReference type="SAM" id="SignalP"/>
    </source>
</evidence>
<feature type="disulfide bond" evidence="4">
    <location>
        <begin position="37"/>
        <end position="47"/>
    </location>
</feature>
<evidence type="ECO:0000256" key="4">
    <source>
        <dbReference type="PROSITE-ProRule" id="PRU00076"/>
    </source>
</evidence>
<dbReference type="InterPro" id="IPR000742">
    <property type="entry name" value="EGF"/>
</dbReference>
<accession>A0A8J4FRS0</accession>
<keyword evidence="4" id="KW-1015">Disulfide bond</keyword>
<reference evidence="7" key="1">
    <citation type="journal article" date="2021" name="Proc. Natl. Acad. Sci. U.S.A.">
        <title>Three genomes in the algal genus Volvox reveal the fate of a haploid sex-determining region after a transition to homothallism.</title>
        <authorList>
            <person name="Yamamoto K."/>
            <person name="Hamaji T."/>
            <person name="Kawai-Toyooka H."/>
            <person name="Matsuzaki R."/>
            <person name="Takahashi F."/>
            <person name="Nishimura Y."/>
            <person name="Kawachi M."/>
            <person name="Noguchi H."/>
            <person name="Minakuchi Y."/>
            <person name="Umen J.G."/>
            <person name="Toyoda A."/>
            <person name="Nozaki H."/>
        </authorList>
    </citation>
    <scope>NUCLEOTIDE SEQUENCE</scope>
    <source>
        <strain evidence="7">NIES-3786</strain>
    </source>
</reference>
<dbReference type="GO" id="GO:0000139">
    <property type="term" value="C:Golgi membrane"/>
    <property type="evidence" value="ECO:0007669"/>
    <property type="project" value="UniProtKB-SubCell"/>
</dbReference>
<keyword evidence="4" id="KW-0245">EGF-like domain</keyword>
<evidence type="ECO:0000256" key="2">
    <source>
        <dbReference type="ARBA" id="ARBA00010271"/>
    </source>
</evidence>
<dbReference type="Proteomes" id="UP000747110">
    <property type="component" value="Unassembled WGS sequence"/>
</dbReference>
<dbReference type="EMBL" id="BNCP01000039">
    <property type="protein sequence ID" value="GIL87530.1"/>
    <property type="molecule type" value="Genomic_DNA"/>
</dbReference>
<sequence length="622" mass="68540">MLPLHPSTIAVAIFCLAALVEIDAIWAPVTVTSNSSCAEGCTTYGNCNEDIGRCDCPKNRTGPSCMDAADRSLLRVRCAKALYPSIMECTKSELSCLNNCNRKGECIGGWCHCQPGRFGADCSLSLGPDGKPVLLAGTGYQTRAKRPWVYIYELPPHLFTWLNTKRLDRSTQLMFYQRMLGSGARIADGDKADWYYIPVRLRTSTDSSFLLHSIEYIRDTYPWWNRTGGSRHFIIHTGDLGADEVAEDVYALTENVTWLTHWGLTSDKPTSGWTKAHRPDKDVVIPVYLSPGLLKQFGVEMSPLHPLMDKDNRTVTLFFAGRICGDRQPPLKGVWPNCGPNSPGYSAGVRQRVHYHHWNRTDYRVVLFEKNYGRALTSSKFCLAPLGGGHGQRQIIVSYMGCIPVCIADGVYEPFEPQTDWTEFAVRPQEADIPRLHEILESITPERLAEMQVALRCAAQHMLYSSVVGGLFGEDGRYDAFETTLEVLRVKAAHPDAPPEMYRKLDLDFDKFMGCRDPPGWNVSGPVPDLWGLIGLGTGAVTTPGGVPGAGVLGTGPQGQAAGTGGSVAVLRNPLCSHSVKDRGRLPCERFVHGSSKTHGIPGGIMCARSRHNLAKCPRIWL</sequence>
<comment type="subcellular location">
    <subcellularLocation>
        <location evidence="1">Golgi apparatus membrane</location>
        <topology evidence="1">Single-pass type II membrane protein</topology>
    </subcellularLocation>
</comment>
<evidence type="ECO:0000256" key="1">
    <source>
        <dbReference type="ARBA" id="ARBA00004323"/>
    </source>
</evidence>
<evidence type="ECO:0000259" key="6">
    <source>
        <dbReference type="PROSITE" id="PS50026"/>
    </source>
</evidence>
<comment type="caution">
    <text evidence="4">Lacks conserved residue(s) required for the propagation of feature annotation.</text>
</comment>
<dbReference type="PROSITE" id="PS50026">
    <property type="entry name" value="EGF_3"/>
    <property type="match status" value="1"/>
</dbReference>
<feature type="signal peptide" evidence="5">
    <location>
        <begin position="1"/>
        <end position="24"/>
    </location>
</feature>
<comment type="caution">
    <text evidence="7">The sequence shown here is derived from an EMBL/GenBank/DDBJ whole genome shotgun (WGS) entry which is preliminary data.</text>
</comment>
<feature type="chain" id="PRO_5035304736" description="EGF-like domain-containing protein" evidence="5">
    <location>
        <begin position="25"/>
        <end position="622"/>
    </location>
</feature>
<keyword evidence="8" id="KW-1185">Reference proteome</keyword>
<proteinExistence type="inferred from homology"/>
<feature type="domain" description="EGF-like" evidence="6">
    <location>
        <begin position="33"/>
        <end position="66"/>
    </location>
</feature>
<keyword evidence="5" id="KW-0732">Signal</keyword>
<evidence type="ECO:0000256" key="3">
    <source>
        <dbReference type="ARBA" id="ARBA00023034"/>
    </source>
</evidence>